<dbReference type="Proteomes" id="UP000614216">
    <property type="component" value="Unassembled WGS sequence"/>
</dbReference>
<organism evidence="2 3">
    <name type="scientific">Fulvivirga marina</name>
    <dbReference type="NCBI Taxonomy" id="2494733"/>
    <lineage>
        <taxon>Bacteria</taxon>
        <taxon>Pseudomonadati</taxon>
        <taxon>Bacteroidota</taxon>
        <taxon>Cytophagia</taxon>
        <taxon>Cytophagales</taxon>
        <taxon>Fulvivirgaceae</taxon>
        <taxon>Fulvivirga</taxon>
    </lineage>
</organism>
<sequence>MMKKITKLMMASVIVFFGFNQVNAQNDLDQLLEAGIEDATILIEGYVDPFMVGFGTGLSNGWYNTAKAHKSLGFDLTVTANVAYVPDEDMFFNVNGLNLQTVELDDPVYSDGNIPTMFGPDSDTPTFREINTGETFEGPAGLGIKDEIGFNAVPVPMAQLGIGIVKNTDLKIRWTPEVDIGDDGKFKLFGFGVMHDVKQHIPGLKNFPFDLSAFIGYTKMKTTIDFTNGDPTLDQTGDFEIRTLTVQGLISKKFSVLTFYGGLGFNRVRSDLGLRGEYDINNDGDFNDANEVNPISLEFKSGGPRMTLGMRLKLAILTLHADYTLQKYKTLSLGVGFSVR</sequence>
<name>A0A937FWD5_9BACT</name>
<protein>
    <recommendedName>
        <fullName evidence="4">Outer membrane protein beta-barrel domain-containing protein</fullName>
    </recommendedName>
</protein>
<reference evidence="2" key="1">
    <citation type="submission" date="2021-01" db="EMBL/GenBank/DDBJ databases">
        <title>Fulvivirga kasyanovii gen. nov., sp nov., a novel member of the phylum Bacteroidetes isolated from seawater in a mussel farm.</title>
        <authorList>
            <person name="Zhao L.-H."/>
            <person name="Wang Z.-J."/>
        </authorList>
    </citation>
    <scope>NUCLEOTIDE SEQUENCE</scope>
    <source>
        <strain evidence="2">29W222</strain>
    </source>
</reference>
<dbReference type="RefSeq" id="WP_202856754.1">
    <property type="nucleotide sequence ID" value="NZ_JAEUGD010000042.1"/>
</dbReference>
<evidence type="ECO:0008006" key="4">
    <source>
        <dbReference type="Google" id="ProtNLM"/>
    </source>
</evidence>
<proteinExistence type="predicted"/>
<gene>
    <name evidence="2" type="ORF">JMN32_13005</name>
</gene>
<keyword evidence="1" id="KW-0732">Signal</keyword>
<dbReference type="AlphaFoldDB" id="A0A937FWD5"/>
<evidence type="ECO:0000313" key="3">
    <source>
        <dbReference type="Proteomes" id="UP000614216"/>
    </source>
</evidence>
<feature type="chain" id="PRO_5038058596" description="Outer membrane protein beta-barrel domain-containing protein" evidence="1">
    <location>
        <begin position="25"/>
        <end position="340"/>
    </location>
</feature>
<evidence type="ECO:0000256" key="1">
    <source>
        <dbReference type="SAM" id="SignalP"/>
    </source>
</evidence>
<comment type="caution">
    <text evidence="2">The sequence shown here is derived from an EMBL/GenBank/DDBJ whole genome shotgun (WGS) entry which is preliminary data.</text>
</comment>
<accession>A0A937FWD5</accession>
<dbReference type="Pfam" id="PF20230">
    <property type="entry name" value="DUF6588"/>
    <property type="match status" value="1"/>
</dbReference>
<dbReference type="EMBL" id="JAEUGD010000042">
    <property type="protein sequence ID" value="MBL6447234.1"/>
    <property type="molecule type" value="Genomic_DNA"/>
</dbReference>
<keyword evidence="3" id="KW-1185">Reference proteome</keyword>
<feature type="signal peptide" evidence="1">
    <location>
        <begin position="1"/>
        <end position="24"/>
    </location>
</feature>
<evidence type="ECO:0000313" key="2">
    <source>
        <dbReference type="EMBL" id="MBL6447234.1"/>
    </source>
</evidence>
<dbReference type="InterPro" id="IPR046495">
    <property type="entry name" value="DUF6588"/>
</dbReference>